<dbReference type="EMBL" id="JH767179">
    <property type="protein sequence ID" value="EQC30040.1"/>
    <property type="molecule type" value="Genomic_DNA"/>
</dbReference>
<dbReference type="PANTHER" id="PTHR15967">
    <property type="entry name" value="E2F-ASSOCIATED PHOSPHOPROTEIN"/>
    <property type="match status" value="1"/>
</dbReference>
<dbReference type="STRING" id="1156394.T0Q999"/>
<dbReference type="OMA" id="ADEAMPC"/>
<feature type="region of interest" description="Disordered" evidence="1">
    <location>
        <begin position="33"/>
        <end position="89"/>
    </location>
</feature>
<proteinExistence type="predicted"/>
<evidence type="ECO:0000256" key="1">
    <source>
        <dbReference type="SAM" id="MobiDB-lite"/>
    </source>
</evidence>
<dbReference type="FunCoup" id="T0Q999">
    <property type="interactions" value="249"/>
</dbReference>
<dbReference type="AlphaFoldDB" id="T0Q999"/>
<dbReference type="InParanoid" id="T0Q999"/>
<dbReference type="eggNOG" id="KOG3395">
    <property type="taxonomic scope" value="Eukaryota"/>
</dbReference>
<dbReference type="OrthoDB" id="122464at2759"/>
<keyword evidence="3" id="KW-1185">Reference proteome</keyword>
<name>T0Q999_SAPDV</name>
<dbReference type="RefSeq" id="XP_008616607.1">
    <property type="nucleotide sequence ID" value="XM_008618385.1"/>
</dbReference>
<gene>
    <name evidence="2" type="ORF">SDRG_12319</name>
</gene>
<reference evidence="2 3" key="1">
    <citation type="submission" date="2012-04" db="EMBL/GenBank/DDBJ databases">
        <title>The Genome Sequence of Saprolegnia declina VS20.</title>
        <authorList>
            <consortium name="The Broad Institute Genome Sequencing Platform"/>
            <person name="Russ C."/>
            <person name="Nusbaum C."/>
            <person name="Tyler B."/>
            <person name="van West P."/>
            <person name="Dieguez-Uribeondo J."/>
            <person name="de Bruijn I."/>
            <person name="Tripathy S."/>
            <person name="Jiang R."/>
            <person name="Young S.K."/>
            <person name="Zeng Q."/>
            <person name="Gargeya S."/>
            <person name="Fitzgerald M."/>
            <person name="Haas B."/>
            <person name="Abouelleil A."/>
            <person name="Alvarado L."/>
            <person name="Arachchi H.M."/>
            <person name="Berlin A."/>
            <person name="Chapman S.B."/>
            <person name="Goldberg J."/>
            <person name="Griggs A."/>
            <person name="Gujja S."/>
            <person name="Hansen M."/>
            <person name="Howarth C."/>
            <person name="Imamovic A."/>
            <person name="Larimer J."/>
            <person name="McCowen C."/>
            <person name="Montmayeur A."/>
            <person name="Murphy C."/>
            <person name="Neiman D."/>
            <person name="Pearson M."/>
            <person name="Priest M."/>
            <person name="Roberts A."/>
            <person name="Saif S."/>
            <person name="Shea T."/>
            <person name="Sisk P."/>
            <person name="Sykes S."/>
            <person name="Wortman J."/>
            <person name="Nusbaum C."/>
            <person name="Birren B."/>
        </authorList>
    </citation>
    <scope>NUCLEOTIDE SEQUENCE [LARGE SCALE GENOMIC DNA]</scope>
    <source>
        <strain evidence="2 3">VS20</strain>
    </source>
</reference>
<evidence type="ECO:0008006" key="4">
    <source>
        <dbReference type="Google" id="ProtNLM"/>
    </source>
</evidence>
<dbReference type="Pfam" id="PF10238">
    <property type="entry name" value="Eapp_C"/>
    <property type="match status" value="1"/>
</dbReference>
<dbReference type="GO" id="GO:0005634">
    <property type="term" value="C:nucleus"/>
    <property type="evidence" value="ECO:0007669"/>
    <property type="project" value="TreeGrafter"/>
</dbReference>
<protein>
    <recommendedName>
        <fullName evidence="4">E2F-associated phosphoprotein</fullName>
    </recommendedName>
</protein>
<sequence>MATFNDKVTELLAALDRIDLSREAGTLASDYTRPVRFANPASPTPEFATPADEAMPCDTAKHPGDDLDSDESDDENAPPVPDELYGETLDDEDEVYVKENLRGASDAPKDAALSCPCCFLVVCYASQRHDRYETQYRSEKPVNCRVQKETVYYYEQNKLQTSCSGSDDEAYYAVVCSDCQTIVGVKPVATAPGQPAYTHFFQVLPSHI</sequence>
<accession>T0Q999</accession>
<dbReference type="InterPro" id="IPR019370">
    <property type="entry name" value="E2F-assoc_phosphoprotein"/>
</dbReference>
<dbReference type="PANTHER" id="PTHR15967:SF0">
    <property type="entry name" value="E2F-ASSOCIATED PHOSPHOPROTEIN"/>
    <property type="match status" value="1"/>
</dbReference>
<evidence type="ECO:0000313" key="2">
    <source>
        <dbReference type="EMBL" id="EQC30040.1"/>
    </source>
</evidence>
<organism evidence="2 3">
    <name type="scientific">Saprolegnia diclina (strain VS20)</name>
    <dbReference type="NCBI Taxonomy" id="1156394"/>
    <lineage>
        <taxon>Eukaryota</taxon>
        <taxon>Sar</taxon>
        <taxon>Stramenopiles</taxon>
        <taxon>Oomycota</taxon>
        <taxon>Saprolegniomycetes</taxon>
        <taxon>Saprolegniales</taxon>
        <taxon>Saprolegniaceae</taxon>
        <taxon>Saprolegnia</taxon>
    </lineage>
</organism>
<feature type="compositionally biased region" description="Acidic residues" evidence="1">
    <location>
        <begin position="66"/>
        <end position="76"/>
    </location>
</feature>
<dbReference type="VEuPathDB" id="FungiDB:SDRG_12319"/>
<dbReference type="GeneID" id="19953046"/>
<dbReference type="Proteomes" id="UP000030762">
    <property type="component" value="Unassembled WGS sequence"/>
</dbReference>
<evidence type="ECO:0000313" key="3">
    <source>
        <dbReference type="Proteomes" id="UP000030762"/>
    </source>
</evidence>